<feature type="domain" description="HNH nuclease" evidence="1">
    <location>
        <begin position="62"/>
        <end position="105"/>
    </location>
</feature>
<accession>A0AAF0KCU1</accession>
<dbReference type="Proteomes" id="UP000298664">
    <property type="component" value="Chromosome Circular"/>
</dbReference>
<dbReference type="InterPro" id="IPR016177">
    <property type="entry name" value="DNA-bd_dom_sf"/>
</dbReference>
<organism evidence="2 3">
    <name type="scientific">Agrobacterium larrymoorei</name>
    <dbReference type="NCBI Taxonomy" id="160699"/>
    <lineage>
        <taxon>Bacteria</taxon>
        <taxon>Pseudomonadati</taxon>
        <taxon>Pseudomonadota</taxon>
        <taxon>Alphaproteobacteria</taxon>
        <taxon>Hyphomicrobiales</taxon>
        <taxon>Rhizobiaceae</taxon>
        <taxon>Rhizobium/Agrobacterium group</taxon>
        <taxon>Agrobacterium</taxon>
    </lineage>
</organism>
<name>A0AAF0KCU1_9HYPH</name>
<dbReference type="GO" id="GO:0003677">
    <property type="term" value="F:DNA binding"/>
    <property type="evidence" value="ECO:0007669"/>
    <property type="project" value="InterPro"/>
</dbReference>
<dbReference type="GO" id="GO:0004519">
    <property type="term" value="F:endonuclease activity"/>
    <property type="evidence" value="ECO:0007669"/>
    <property type="project" value="UniProtKB-KW"/>
</dbReference>
<proteinExistence type="predicted"/>
<dbReference type="Pfam" id="PF13392">
    <property type="entry name" value="HNH_3"/>
    <property type="match status" value="1"/>
</dbReference>
<evidence type="ECO:0000313" key="2">
    <source>
        <dbReference type="EMBL" id="WHA40168.1"/>
    </source>
</evidence>
<dbReference type="EMBL" id="CP124733">
    <property type="protein sequence ID" value="WHA40168.1"/>
    <property type="molecule type" value="Genomic_DNA"/>
</dbReference>
<gene>
    <name evidence="2" type="ORF">CFBP5477_010005</name>
</gene>
<dbReference type="RefSeq" id="WP_137394616.1">
    <property type="nucleotide sequence ID" value="NZ_CP124733.1"/>
</dbReference>
<keyword evidence="2" id="KW-0378">Hydrolase</keyword>
<dbReference type="SUPFAM" id="SSF54060">
    <property type="entry name" value="His-Me finger endonucleases"/>
    <property type="match status" value="1"/>
</dbReference>
<reference evidence="2" key="1">
    <citation type="submission" date="2023-05" db="EMBL/GenBank/DDBJ databases">
        <title>Complete genome sequence of Agrobacterium larrymoorei CFBP5477.</title>
        <authorList>
            <person name="Yen H.-C."/>
            <person name="Chou L."/>
            <person name="Lin Y.-C."/>
            <person name="Lai E.-M."/>
            <person name="Kuo C.-H."/>
        </authorList>
    </citation>
    <scope>NUCLEOTIDE SEQUENCE</scope>
    <source>
        <strain evidence="2">CFBP5477</strain>
    </source>
</reference>
<dbReference type="InterPro" id="IPR003615">
    <property type="entry name" value="HNH_nuc"/>
</dbReference>
<keyword evidence="2" id="KW-0540">Nuclease</keyword>
<dbReference type="Gene3D" id="3.90.75.20">
    <property type="match status" value="1"/>
</dbReference>
<evidence type="ECO:0000313" key="3">
    <source>
        <dbReference type="Proteomes" id="UP000298664"/>
    </source>
</evidence>
<dbReference type="InterPro" id="IPR044925">
    <property type="entry name" value="His-Me_finger_sf"/>
</dbReference>
<keyword evidence="2" id="KW-0255">Endonuclease</keyword>
<dbReference type="SUPFAM" id="SSF54171">
    <property type="entry name" value="DNA-binding domain"/>
    <property type="match status" value="1"/>
</dbReference>
<protein>
    <submittedName>
        <fullName evidence="2">HNH endonuclease</fullName>
    </submittedName>
</protein>
<sequence length="170" mass="19157">MTTKAKPITIALDRLKEVLHYDPLTGIWTWLVRTSTRIHIGDVAGRTDPLGYVRIKVDGIEYLAHRLAWFYMTGDNDPAELDHKDGHPSNNRFKNIREATRSQNTANTRLRTGKTLPKGVSLSANGLRYIAQFVHKRVTRYLGTFDTPAEAHAAYMFAAKDHHGAFARAA</sequence>
<evidence type="ECO:0000259" key="1">
    <source>
        <dbReference type="Pfam" id="PF13392"/>
    </source>
</evidence>
<dbReference type="AlphaFoldDB" id="A0AAF0KCU1"/>